<feature type="transmembrane region" description="Helical" evidence="2">
    <location>
        <begin position="6"/>
        <end position="26"/>
    </location>
</feature>
<accession>A0A0B0DBV8</accession>
<dbReference type="RefSeq" id="WP_035961557.1">
    <property type="nucleotide sequence ID" value="NZ_JALXLL010000002.1"/>
</dbReference>
<keyword evidence="2" id="KW-1133">Transmembrane helix</keyword>
<sequence>MLWWMWVVLWTVLVLGAAAFIGWVLYRVVRTQVLPALDEIERSGTDFATRWNAAAQGHSTPLRTPAPPAMFTPVDETRAAYRSGRDQRQTARLIRRMQRRDTLGQPQRYSDVRRAEQKGLRHGPLV</sequence>
<evidence type="ECO:0000313" key="4">
    <source>
        <dbReference type="Proteomes" id="UP000030664"/>
    </source>
</evidence>
<evidence type="ECO:0000256" key="2">
    <source>
        <dbReference type="SAM" id="Phobius"/>
    </source>
</evidence>
<protein>
    <submittedName>
        <fullName evidence="3">Uncharacterized protein</fullName>
    </submittedName>
</protein>
<dbReference type="eggNOG" id="ENOG50329I1">
    <property type="taxonomic scope" value="Bacteria"/>
</dbReference>
<dbReference type="AlphaFoldDB" id="A0A0B0DBV8"/>
<gene>
    <name evidence="3" type="ORF">AS25_03530</name>
</gene>
<name>A0A0B0DBV8_9MICC</name>
<feature type="compositionally biased region" description="Basic and acidic residues" evidence="1">
    <location>
        <begin position="110"/>
        <end position="119"/>
    </location>
</feature>
<proteinExistence type="predicted"/>
<dbReference type="STRING" id="223184.AS25_03530"/>
<comment type="caution">
    <text evidence="3">The sequence shown here is derived from an EMBL/GenBank/DDBJ whole genome shotgun (WGS) entry which is preliminary data.</text>
</comment>
<organism evidence="3 4">
    <name type="scientific">Kocuria marina</name>
    <dbReference type="NCBI Taxonomy" id="223184"/>
    <lineage>
        <taxon>Bacteria</taxon>
        <taxon>Bacillati</taxon>
        <taxon>Actinomycetota</taxon>
        <taxon>Actinomycetes</taxon>
        <taxon>Micrococcales</taxon>
        <taxon>Micrococcaceae</taxon>
        <taxon>Kocuria</taxon>
    </lineage>
</organism>
<reference evidence="3 4" key="1">
    <citation type="submission" date="2014-09" db="EMBL/GenBank/DDBJ databases">
        <title>High-quality draft genome sequence of Kocuria marina SO9-6, an actinobacterium isolated from a copper mine.</title>
        <authorList>
            <person name="Castro D.B."/>
            <person name="Pereira L.B."/>
            <person name="Silva M.V."/>
            <person name="Silva B.P."/>
            <person name="Zanardi B.R."/>
            <person name="Carlos C."/>
            <person name="Belgini D.R."/>
            <person name="Limache E.G."/>
            <person name="Lacerda G.V."/>
            <person name="Nery M.B."/>
            <person name="Gomes M.B."/>
            <person name="Souza S."/>
            <person name="Silva T.M."/>
            <person name="Rodrigues V.D."/>
            <person name="Paulino L.C."/>
            <person name="Vicentini R."/>
            <person name="Ferraz L.F."/>
            <person name="Ottoboni L.M."/>
        </authorList>
    </citation>
    <scope>NUCLEOTIDE SEQUENCE [LARGE SCALE GENOMIC DNA]</scope>
    <source>
        <strain evidence="3 4">SO9-6</strain>
    </source>
</reference>
<dbReference type="Proteomes" id="UP000030664">
    <property type="component" value="Unassembled WGS sequence"/>
</dbReference>
<dbReference type="EMBL" id="JROM01000016">
    <property type="protein sequence ID" value="KHE74888.1"/>
    <property type="molecule type" value="Genomic_DNA"/>
</dbReference>
<evidence type="ECO:0000256" key="1">
    <source>
        <dbReference type="SAM" id="MobiDB-lite"/>
    </source>
</evidence>
<feature type="region of interest" description="Disordered" evidence="1">
    <location>
        <begin position="81"/>
        <end position="126"/>
    </location>
</feature>
<evidence type="ECO:0000313" key="3">
    <source>
        <dbReference type="EMBL" id="KHE74888.1"/>
    </source>
</evidence>
<keyword evidence="2" id="KW-0472">Membrane</keyword>
<keyword evidence="2" id="KW-0812">Transmembrane</keyword>